<evidence type="ECO:0000256" key="6">
    <source>
        <dbReference type="ARBA" id="ARBA00022519"/>
    </source>
</evidence>
<dbReference type="GO" id="GO:0042597">
    <property type="term" value="C:periplasmic space"/>
    <property type="evidence" value="ECO:0007669"/>
    <property type="project" value="UniProtKB-SubCell"/>
</dbReference>
<gene>
    <name evidence="10" type="ORF">LCGC14_0988140</name>
</gene>
<dbReference type="EMBL" id="LAZR01003732">
    <property type="protein sequence ID" value="KKN15226.1"/>
    <property type="molecule type" value="Genomic_DNA"/>
</dbReference>
<evidence type="ECO:0000259" key="9">
    <source>
        <dbReference type="SMART" id="SM00062"/>
    </source>
</evidence>
<reference evidence="10" key="1">
    <citation type="journal article" date="2015" name="Nature">
        <title>Complex archaea that bridge the gap between prokaryotes and eukaryotes.</title>
        <authorList>
            <person name="Spang A."/>
            <person name="Saw J.H."/>
            <person name="Jorgensen S.L."/>
            <person name="Zaremba-Niedzwiedzka K."/>
            <person name="Martijn J."/>
            <person name="Lind A.E."/>
            <person name="van Eijk R."/>
            <person name="Schleper C."/>
            <person name="Guy L."/>
            <person name="Ettema T.J."/>
        </authorList>
    </citation>
    <scope>NUCLEOTIDE SEQUENCE</scope>
</reference>
<dbReference type="SUPFAM" id="SSF53850">
    <property type="entry name" value="Periplasmic binding protein-like II"/>
    <property type="match status" value="1"/>
</dbReference>
<comment type="similarity">
    <text evidence="3">Belongs to the bacterial solute-binding protein SsuA/TauA family.</text>
</comment>
<dbReference type="SMART" id="SM00062">
    <property type="entry name" value="PBPb"/>
    <property type="match status" value="1"/>
</dbReference>
<dbReference type="InterPro" id="IPR001638">
    <property type="entry name" value="Solute-binding_3/MltF_N"/>
</dbReference>
<dbReference type="Pfam" id="PF13379">
    <property type="entry name" value="NMT1_2"/>
    <property type="match status" value="1"/>
</dbReference>
<keyword evidence="7" id="KW-0732">Signal</keyword>
<evidence type="ECO:0000256" key="3">
    <source>
        <dbReference type="ARBA" id="ARBA00010742"/>
    </source>
</evidence>
<comment type="subcellular location">
    <subcellularLocation>
        <location evidence="1">Endomembrane system</location>
    </subcellularLocation>
    <subcellularLocation>
        <location evidence="2">Periplasm</location>
    </subcellularLocation>
</comment>
<proteinExistence type="inferred from homology"/>
<dbReference type="CDD" id="cd13553">
    <property type="entry name" value="PBP2_NrtA_CpmA_like"/>
    <property type="match status" value="1"/>
</dbReference>
<dbReference type="PANTHER" id="PTHR30024:SF47">
    <property type="entry name" value="TAURINE-BINDING PERIPLASMIC PROTEIN"/>
    <property type="match status" value="1"/>
</dbReference>
<keyword evidence="6" id="KW-0997">Cell inner membrane</keyword>
<keyword evidence="4" id="KW-0813">Transport</keyword>
<organism evidence="10">
    <name type="scientific">marine sediment metagenome</name>
    <dbReference type="NCBI Taxonomy" id="412755"/>
    <lineage>
        <taxon>unclassified sequences</taxon>
        <taxon>metagenomes</taxon>
        <taxon>ecological metagenomes</taxon>
    </lineage>
</organism>
<feature type="domain" description="Solute-binding protein family 3/N-terminal" evidence="9">
    <location>
        <begin position="23"/>
        <end position="242"/>
    </location>
</feature>
<accession>A0A0F9QPY7</accession>
<protein>
    <recommendedName>
        <fullName evidence="9">Solute-binding protein family 3/N-terminal domain-containing protein</fullName>
    </recommendedName>
</protein>
<dbReference type="GO" id="GO:0012505">
    <property type="term" value="C:endomembrane system"/>
    <property type="evidence" value="ECO:0007669"/>
    <property type="project" value="UniProtKB-SubCell"/>
</dbReference>
<dbReference type="AlphaFoldDB" id="A0A0F9QPY7"/>
<evidence type="ECO:0000256" key="1">
    <source>
        <dbReference type="ARBA" id="ARBA00004308"/>
    </source>
</evidence>
<evidence type="ECO:0000256" key="2">
    <source>
        <dbReference type="ARBA" id="ARBA00004418"/>
    </source>
</evidence>
<keyword evidence="5" id="KW-1003">Cell membrane</keyword>
<dbReference type="Gene3D" id="3.40.190.10">
    <property type="entry name" value="Periplasmic binding protein-like II"/>
    <property type="match status" value="2"/>
</dbReference>
<comment type="caution">
    <text evidence="10">The sequence shown here is derived from an EMBL/GenBank/DDBJ whole genome shotgun (WGS) entry which is preliminary data.</text>
</comment>
<evidence type="ECO:0000256" key="7">
    <source>
        <dbReference type="ARBA" id="ARBA00022729"/>
    </source>
</evidence>
<dbReference type="InterPro" id="IPR044527">
    <property type="entry name" value="NrtA/CpmA_ABC-bd_dom"/>
</dbReference>
<evidence type="ECO:0000256" key="8">
    <source>
        <dbReference type="ARBA" id="ARBA00023136"/>
    </source>
</evidence>
<evidence type="ECO:0000256" key="5">
    <source>
        <dbReference type="ARBA" id="ARBA00022475"/>
    </source>
</evidence>
<evidence type="ECO:0000256" key="4">
    <source>
        <dbReference type="ARBA" id="ARBA00022448"/>
    </source>
</evidence>
<sequence>MIRWLITTVLALALAAPVSAKEEFRVGYVRVMDDAQAMLAHEAGLYEKYGLDAKLIEFSSGTDLIKGIVGGQLDIGVLGFSNAFTWVSRGADLKIVGGAQRGYHSLVVRNDSGIDSVEDLKGRNLASQKQGSTADIVLKGVMLANAGLQPDDLNILGVAPAVAVQSLVGGRVDAAFLFEPYDRIAQLVAPVKQIYQIGDVWPFPCMVVITSGDTLKNRKDVIWAALDAQRDAIDMLKNEPEKAATYITDYFIKDDVVKSLNQGDIPAQEVITQAIQTNDFSSKLTDADIGRMKELAGIMQKQGILADDEAFDVDALLDLTWQETREL</sequence>
<name>A0A0F9QPY7_9ZZZZ</name>
<evidence type="ECO:0000313" key="10">
    <source>
        <dbReference type="EMBL" id="KKN15226.1"/>
    </source>
</evidence>
<dbReference type="PANTHER" id="PTHR30024">
    <property type="entry name" value="ALIPHATIC SULFONATES-BINDING PROTEIN-RELATED"/>
    <property type="match status" value="1"/>
</dbReference>
<keyword evidence="8" id="KW-0472">Membrane</keyword>